<dbReference type="AlphaFoldDB" id="A0A7Y0AU74"/>
<gene>
    <name evidence="1" type="ORF">HHL25_05430</name>
</gene>
<reference evidence="1 2" key="1">
    <citation type="submission" date="2020-04" db="EMBL/GenBank/DDBJ databases">
        <title>Rhizobium sp. S-51 isolated from soil.</title>
        <authorList>
            <person name="Dahal R.H."/>
        </authorList>
    </citation>
    <scope>NUCLEOTIDE SEQUENCE [LARGE SCALE GENOMIC DNA]</scope>
    <source>
        <strain evidence="1 2">S-51</strain>
    </source>
</reference>
<name>A0A7Y0AU74_9HYPH</name>
<dbReference type="Proteomes" id="UP000541470">
    <property type="component" value="Unassembled WGS sequence"/>
</dbReference>
<evidence type="ECO:0000313" key="2">
    <source>
        <dbReference type="Proteomes" id="UP000541470"/>
    </source>
</evidence>
<keyword evidence="2" id="KW-1185">Reference proteome</keyword>
<proteinExistence type="predicted"/>
<organism evidence="1 2">
    <name type="scientific">Rhizobium terricola</name>
    <dbReference type="NCBI Taxonomy" id="2728849"/>
    <lineage>
        <taxon>Bacteria</taxon>
        <taxon>Pseudomonadati</taxon>
        <taxon>Pseudomonadota</taxon>
        <taxon>Alphaproteobacteria</taxon>
        <taxon>Hyphomicrobiales</taxon>
        <taxon>Rhizobiaceae</taxon>
        <taxon>Rhizobium/Agrobacterium group</taxon>
        <taxon>Rhizobium</taxon>
    </lineage>
</organism>
<accession>A0A7Y0AU74</accession>
<evidence type="ECO:0000313" key="1">
    <source>
        <dbReference type="EMBL" id="NML73566.1"/>
    </source>
</evidence>
<dbReference type="EMBL" id="JABBGK010000001">
    <property type="protein sequence ID" value="NML73566.1"/>
    <property type="molecule type" value="Genomic_DNA"/>
</dbReference>
<comment type="caution">
    <text evidence="1">The sequence shown here is derived from an EMBL/GenBank/DDBJ whole genome shotgun (WGS) entry which is preliminary data.</text>
</comment>
<dbReference type="RefSeq" id="WP_169588004.1">
    <property type="nucleotide sequence ID" value="NZ_JABBGK010000001.1"/>
</dbReference>
<protein>
    <submittedName>
        <fullName evidence="1">Uncharacterized protein</fullName>
    </submittedName>
</protein>
<sequence length="219" mass="24589">MVDLLTTLRQRFPASDPRVADLEGAFNNVNSFVPIVTKWKVEAGSNRHLSPAGVASAYRKRMGENVMQEVRRMHTLIKDSRQKLDEARVNVGKPKYDPSDMMAAAHRREIREFLRTVDTSQRLSLVLGEKADPIFAAAALELPTVVSGLPEEQAAMVREVYAERNHPDVLEHIQVREEALEVMAAFASVFKEDVRKQAGIDNKKAFEAWYDTGTEPEAA</sequence>